<dbReference type="Proteomes" id="UP000276776">
    <property type="component" value="Unassembled WGS sequence"/>
</dbReference>
<dbReference type="OrthoDB" id="330671at2759"/>
<dbReference type="CDD" id="cd02022">
    <property type="entry name" value="DPCK"/>
    <property type="match status" value="1"/>
</dbReference>
<evidence type="ECO:0000259" key="3">
    <source>
        <dbReference type="Pfam" id="PF01467"/>
    </source>
</evidence>
<name>A0A0N5CX43_THECL</name>
<sequence length="466" mass="52513">MEDIGLLVIGPKYSQNISTVLAHASSVISRKLYVKVATELDLFEILLQVYRNASTICEGLDVRVIIDNKQERTFEKVICEDEFIDCNRKIQKPFDAVVLGGTFDRLHSGHKVLLSKAVMLASERIVCGVTTGDMIRRKVLWELMEPLEKRLEAIRDFVEDVSNNVRCEMHPILDPYGPSIVDPDLKAIIVSSETEKGGHAVNERRREKNLPILNLIKVELLDGEDQLLDEYKLSSSTQRRKLLGTFLKPLKFDILPRPFVIGLTGGIASGKTHAANYLAKNGCEYYTSSFLLVINCDKLAHELYQKGTAMASRIAAEFGDNVVHNGVVDRRALGRIVFADKAKLQLLNSIVWPCLKARVIKIISQSAVEFIVVEAAVLVQAGWHSDGTIHHVWSCIIPPNVAKERIIERDHLTPKEAEERLQSQMDNLELVKQSDVVICSLWQKEETERQLLFALSTLRSYANRHP</sequence>
<reference evidence="6" key="1">
    <citation type="submission" date="2017-02" db="UniProtKB">
        <authorList>
            <consortium name="WormBaseParasite"/>
        </authorList>
    </citation>
    <scope>IDENTIFICATION</scope>
</reference>
<evidence type="ECO:0000256" key="2">
    <source>
        <dbReference type="ARBA" id="ARBA00022840"/>
    </source>
</evidence>
<dbReference type="GO" id="GO:0004140">
    <property type="term" value="F:dephospho-CoA kinase activity"/>
    <property type="evidence" value="ECO:0007669"/>
    <property type="project" value="InterPro"/>
</dbReference>
<keyword evidence="1" id="KW-0547">Nucleotide-binding</keyword>
<dbReference type="AlphaFoldDB" id="A0A0N5CX43"/>
<dbReference type="NCBIfam" id="NF001985">
    <property type="entry name" value="PRK00777.1"/>
    <property type="match status" value="1"/>
</dbReference>
<accession>A0A0N5CX43</accession>
<dbReference type="FunFam" id="3.40.50.620:FF:000089">
    <property type="entry name" value="Bifunctional coenzyme A synthase"/>
    <property type="match status" value="1"/>
</dbReference>
<dbReference type="OMA" id="EIHCHEV"/>
<dbReference type="PANTHER" id="PTHR10695">
    <property type="entry name" value="DEPHOSPHO-COA KINASE-RELATED"/>
    <property type="match status" value="1"/>
</dbReference>
<dbReference type="STRING" id="103827.A0A0N5CX43"/>
<evidence type="ECO:0000313" key="5">
    <source>
        <dbReference type="Proteomes" id="UP000276776"/>
    </source>
</evidence>
<dbReference type="NCBIfam" id="TIGR00152">
    <property type="entry name" value="dephospho-CoA kinase"/>
    <property type="match status" value="1"/>
</dbReference>
<dbReference type="WBParaSite" id="TCLT_0000494801-mRNA-1">
    <property type="protein sequence ID" value="TCLT_0000494801-mRNA-1"/>
    <property type="gene ID" value="TCLT_0000494801"/>
</dbReference>
<dbReference type="HAMAP" id="MF_00376">
    <property type="entry name" value="Dephospho_CoA_kinase"/>
    <property type="match status" value="1"/>
</dbReference>
<dbReference type="Gene3D" id="3.40.50.620">
    <property type="entry name" value="HUPs"/>
    <property type="match status" value="1"/>
</dbReference>
<dbReference type="GO" id="GO:0005524">
    <property type="term" value="F:ATP binding"/>
    <property type="evidence" value="ECO:0007669"/>
    <property type="project" value="UniProtKB-KW"/>
</dbReference>
<dbReference type="SUPFAM" id="SSF52540">
    <property type="entry name" value="P-loop containing nucleoside triphosphate hydrolases"/>
    <property type="match status" value="1"/>
</dbReference>
<evidence type="ECO:0000256" key="1">
    <source>
        <dbReference type="ARBA" id="ARBA00022741"/>
    </source>
</evidence>
<dbReference type="Pfam" id="PF01467">
    <property type="entry name" value="CTP_transf_like"/>
    <property type="match status" value="1"/>
</dbReference>
<dbReference type="CDD" id="cd02164">
    <property type="entry name" value="PPAT_CoAS"/>
    <property type="match status" value="1"/>
</dbReference>
<proteinExistence type="inferred from homology"/>
<reference evidence="4 5" key="2">
    <citation type="submission" date="2018-11" db="EMBL/GenBank/DDBJ databases">
        <authorList>
            <consortium name="Pathogen Informatics"/>
        </authorList>
    </citation>
    <scope>NUCLEOTIDE SEQUENCE [LARGE SCALE GENOMIC DNA]</scope>
</reference>
<keyword evidence="5" id="KW-1185">Reference proteome</keyword>
<dbReference type="InterPro" id="IPR027417">
    <property type="entry name" value="P-loop_NTPase"/>
</dbReference>
<dbReference type="InterPro" id="IPR014729">
    <property type="entry name" value="Rossmann-like_a/b/a_fold"/>
</dbReference>
<feature type="domain" description="Cytidyltransferase-like" evidence="3">
    <location>
        <begin position="98"/>
        <end position="178"/>
    </location>
</feature>
<dbReference type="PANTHER" id="PTHR10695:SF46">
    <property type="entry name" value="BIFUNCTIONAL COENZYME A SYNTHASE-RELATED"/>
    <property type="match status" value="1"/>
</dbReference>
<dbReference type="Pfam" id="PF01121">
    <property type="entry name" value="CoaE"/>
    <property type="match status" value="1"/>
</dbReference>
<dbReference type="EMBL" id="UYYF01004312">
    <property type="protein sequence ID" value="VDN02125.1"/>
    <property type="molecule type" value="Genomic_DNA"/>
</dbReference>
<dbReference type="InterPro" id="IPR001977">
    <property type="entry name" value="Depp_CoAkinase"/>
</dbReference>
<evidence type="ECO:0000313" key="4">
    <source>
        <dbReference type="EMBL" id="VDN02125.1"/>
    </source>
</evidence>
<dbReference type="SUPFAM" id="SSF52374">
    <property type="entry name" value="Nucleotidylyl transferase"/>
    <property type="match status" value="1"/>
</dbReference>
<keyword evidence="2" id="KW-0067">ATP-binding</keyword>
<gene>
    <name evidence="4" type="ORF">TCLT_LOCUS4937</name>
</gene>
<dbReference type="InterPro" id="IPR004821">
    <property type="entry name" value="Cyt_trans-like"/>
</dbReference>
<organism evidence="6">
    <name type="scientific">Thelazia callipaeda</name>
    <name type="common">Oriental eyeworm</name>
    <name type="synonym">Parasitic nematode</name>
    <dbReference type="NCBI Taxonomy" id="103827"/>
    <lineage>
        <taxon>Eukaryota</taxon>
        <taxon>Metazoa</taxon>
        <taxon>Ecdysozoa</taxon>
        <taxon>Nematoda</taxon>
        <taxon>Chromadorea</taxon>
        <taxon>Rhabditida</taxon>
        <taxon>Spirurina</taxon>
        <taxon>Spiruromorpha</taxon>
        <taxon>Thelazioidea</taxon>
        <taxon>Thelaziidae</taxon>
        <taxon>Thelazia</taxon>
    </lineage>
</organism>
<dbReference type="GO" id="GO:0015937">
    <property type="term" value="P:coenzyme A biosynthetic process"/>
    <property type="evidence" value="ECO:0007669"/>
    <property type="project" value="InterPro"/>
</dbReference>
<protein>
    <submittedName>
        <fullName evidence="6">CTP_transf_like domain-containing protein</fullName>
    </submittedName>
</protein>
<dbReference type="PROSITE" id="PS51219">
    <property type="entry name" value="DPCK"/>
    <property type="match status" value="1"/>
</dbReference>
<dbReference type="Gene3D" id="3.40.50.300">
    <property type="entry name" value="P-loop containing nucleotide triphosphate hydrolases"/>
    <property type="match status" value="1"/>
</dbReference>
<evidence type="ECO:0000313" key="6">
    <source>
        <dbReference type="WBParaSite" id="TCLT_0000494801-mRNA-1"/>
    </source>
</evidence>